<keyword evidence="3" id="KW-0328">Glycosyltransferase</keyword>
<evidence type="ECO:0000256" key="1">
    <source>
        <dbReference type="ARBA" id="ARBA00009995"/>
    </source>
</evidence>
<organism evidence="4 5">
    <name type="scientific">Setaria viridis</name>
    <name type="common">Green bristlegrass</name>
    <name type="synonym">Setaria italica subsp. viridis</name>
    <dbReference type="NCBI Taxonomy" id="4556"/>
    <lineage>
        <taxon>Eukaryota</taxon>
        <taxon>Viridiplantae</taxon>
        <taxon>Streptophyta</taxon>
        <taxon>Embryophyta</taxon>
        <taxon>Tracheophyta</taxon>
        <taxon>Spermatophyta</taxon>
        <taxon>Magnoliopsida</taxon>
        <taxon>Liliopsida</taxon>
        <taxon>Poales</taxon>
        <taxon>Poaceae</taxon>
        <taxon>PACMAD clade</taxon>
        <taxon>Panicoideae</taxon>
        <taxon>Panicodae</taxon>
        <taxon>Paniceae</taxon>
        <taxon>Cenchrinae</taxon>
        <taxon>Setaria</taxon>
    </lineage>
</organism>
<comment type="similarity">
    <text evidence="1 3">Belongs to the UDP-glycosyltransferase family.</text>
</comment>
<keyword evidence="5" id="KW-1185">Reference proteome</keyword>
<gene>
    <name evidence="4" type="ORF">SEVIR_2G390900v2</name>
</gene>
<keyword evidence="2 3" id="KW-0808">Transferase</keyword>
<dbReference type="InterPro" id="IPR035595">
    <property type="entry name" value="UDP_glycos_trans_CS"/>
</dbReference>
<dbReference type="Pfam" id="PF00201">
    <property type="entry name" value="UDPGT"/>
    <property type="match status" value="1"/>
</dbReference>
<protein>
    <submittedName>
        <fullName evidence="4">Uncharacterized protein</fullName>
    </submittedName>
</protein>
<dbReference type="Gene3D" id="3.40.50.2000">
    <property type="entry name" value="Glycogen Phosphorylase B"/>
    <property type="match status" value="1"/>
</dbReference>
<evidence type="ECO:0000256" key="3">
    <source>
        <dbReference type="RuleBase" id="RU003718"/>
    </source>
</evidence>
<dbReference type="Gramene" id="TKW35682">
    <property type="protein sequence ID" value="TKW35682"/>
    <property type="gene ID" value="SEVIR_2G390900v2"/>
</dbReference>
<dbReference type="PANTHER" id="PTHR11926:SF774">
    <property type="entry name" value="UDP-GLYCOSYLTRANSFERASE 85A1-RELATED"/>
    <property type="match status" value="1"/>
</dbReference>
<accession>A0A4U6W173</accession>
<dbReference type="Proteomes" id="UP000298652">
    <property type="component" value="Chromosome 2"/>
</dbReference>
<dbReference type="SUPFAM" id="SSF53756">
    <property type="entry name" value="UDP-Glycosyltransferase/glycogen phosphorylase"/>
    <property type="match status" value="1"/>
</dbReference>
<dbReference type="AlphaFoldDB" id="A0A4U6W173"/>
<evidence type="ECO:0000313" key="5">
    <source>
        <dbReference type="Proteomes" id="UP000298652"/>
    </source>
</evidence>
<dbReference type="PANTHER" id="PTHR11926">
    <property type="entry name" value="GLUCOSYL/GLUCURONOSYL TRANSFERASES"/>
    <property type="match status" value="1"/>
</dbReference>
<evidence type="ECO:0000313" key="4">
    <source>
        <dbReference type="EMBL" id="TKW35682.1"/>
    </source>
</evidence>
<proteinExistence type="inferred from homology"/>
<sequence length="259" mass="27700">MICDELLTSHPGLGSYRVRDLPYLGASATASSGDMRSVMGLLFRRVARRLRRTATAVALNAFPRLLPPDLTAALAAALPNCLPIAIGPYHLLPGAAAAPPAASTGSPATPRPRRRAPFLWSLREDAWPLLPQGFPDRAKATTNSGRLLVPWAPQAAVLRHPSVGAFVTHSGWGSVVEGISGGMPMACRPFFGDQQMNARDVARRWCFGKAVASLLAGEEGVRMRARARDLQARVVEAFEPDGGSTSNFHKFVEMVSAPV</sequence>
<dbReference type="GO" id="GO:0008194">
    <property type="term" value="F:UDP-glycosyltransferase activity"/>
    <property type="evidence" value="ECO:0007669"/>
    <property type="project" value="InterPro"/>
</dbReference>
<reference evidence="4" key="1">
    <citation type="submission" date="2019-03" db="EMBL/GenBank/DDBJ databases">
        <title>WGS assembly of Setaria viridis.</title>
        <authorList>
            <person name="Huang P."/>
            <person name="Jenkins J."/>
            <person name="Grimwood J."/>
            <person name="Barry K."/>
            <person name="Healey A."/>
            <person name="Mamidi S."/>
            <person name="Sreedasyam A."/>
            <person name="Shu S."/>
            <person name="Feldman M."/>
            <person name="Wu J."/>
            <person name="Yu Y."/>
            <person name="Chen C."/>
            <person name="Johnson J."/>
            <person name="Rokhsar D."/>
            <person name="Baxter I."/>
            <person name="Schmutz J."/>
            <person name="Brutnell T."/>
            <person name="Kellogg E."/>
        </authorList>
    </citation>
    <scope>NUCLEOTIDE SEQUENCE [LARGE SCALE GENOMIC DNA]</scope>
</reference>
<evidence type="ECO:0000256" key="2">
    <source>
        <dbReference type="ARBA" id="ARBA00022679"/>
    </source>
</evidence>
<dbReference type="InterPro" id="IPR002213">
    <property type="entry name" value="UDP_glucos_trans"/>
</dbReference>
<dbReference type="EMBL" id="CM016553">
    <property type="protein sequence ID" value="TKW35682.1"/>
    <property type="molecule type" value="Genomic_DNA"/>
</dbReference>
<dbReference type="OMA" id="EMKLICH"/>
<dbReference type="PROSITE" id="PS00375">
    <property type="entry name" value="UDPGT"/>
    <property type="match status" value="1"/>
</dbReference>
<name>A0A4U6W173_SETVI</name>